<dbReference type="Proteomes" id="UP001283341">
    <property type="component" value="Unassembled WGS sequence"/>
</dbReference>
<protein>
    <submittedName>
        <fullName evidence="1">Uncharacterized protein</fullName>
    </submittedName>
</protein>
<accession>A0AAE0IAX0</accession>
<reference evidence="1" key="1">
    <citation type="journal article" date="2023" name="Mol. Phylogenet. Evol.">
        <title>Genome-scale phylogeny and comparative genomics of the fungal order Sordariales.</title>
        <authorList>
            <person name="Hensen N."/>
            <person name="Bonometti L."/>
            <person name="Westerberg I."/>
            <person name="Brannstrom I.O."/>
            <person name="Guillou S."/>
            <person name="Cros-Aarteil S."/>
            <person name="Calhoun S."/>
            <person name="Haridas S."/>
            <person name="Kuo A."/>
            <person name="Mondo S."/>
            <person name="Pangilinan J."/>
            <person name="Riley R."/>
            <person name="LaButti K."/>
            <person name="Andreopoulos B."/>
            <person name="Lipzen A."/>
            <person name="Chen C."/>
            <person name="Yan M."/>
            <person name="Daum C."/>
            <person name="Ng V."/>
            <person name="Clum A."/>
            <person name="Steindorff A."/>
            <person name="Ohm R.A."/>
            <person name="Martin F."/>
            <person name="Silar P."/>
            <person name="Natvig D.O."/>
            <person name="Lalanne C."/>
            <person name="Gautier V."/>
            <person name="Ament-Velasquez S.L."/>
            <person name="Kruys A."/>
            <person name="Hutchinson M.I."/>
            <person name="Powell A.J."/>
            <person name="Barry K."/>
            <person name="Miller A.N."/>
            <person name="Grigoriev I.V."/>
            <person name="Debuchy R."/>
            <person name="Gladieux P."/>
            <person name="Hiltunen Thoren M."/>
            <person name="Johannesson H."/>
        </authorList>
    </citation>
    <scope>NUCLEOTIDE SEQUENCE</scope>
    <source>
        <strain evidence="1">CBS 118394</strain>
    </source>
</reference>
<gene>
    <name evidence="1" type="ORF">B0H66DRAFT_180764</name>
</gene>
<evidence type="ECO:0000313" key="1">
    <source>
        <dbReference type="EMBL" id="KAK3321772.1"/>
    </source>
</evidence>
<keyword evidence="2" id="KW-1185">Reference proteome</keyword>
<evidence type="ECO:0000313" key="2">
    <source>
        <dbReference type="Proteomes" id="UP001283341"/>
    </source>
</evidence>
<reference evidence="1" key="2">
    <citation type="submission" date="2023-06" db="EMBL/GenBank/DDBJ databases">
        <authorList>
            <consortium name="Lawrence Berkeley National Laboratory"/>
            <person name="Haridas S."/>
            <person name="Hensen N."/>
            <person name="Bonometti L."/>
            <person name="Westerberg I."/>
            <person name="Brannstrom I.O."/>
            <person name="Guillou S."/>
            <person name="Cros-Aarteil S."/>
            <person name="Calhoun S."/>
            <person name="Kuo A."/>
            <person name="Mondo S."/>
            <person name="Pangilinan J."/>
            <person name="Riley R."/>
            <person name="Labutti K."/>
            <person name="Andreopoulos B."/>
            <person name="Lipzen A."/>
            <person name="Chen C."/>
            <person name="Yanf M."/>
            <person name="Daum C."/>
            <person name="Ng V."/>
            <person name="Clum A."/>
            <person name="Steindorff A."/>
            <person name="Ohm R."/>
            <person name="Martin F."/>
            <person name="Silar P."/>
            <person name="Natvig D."/>
            <person name="Lalanne C."/>
            <person name="Gautier V."/>
            <person name="Ament-Velasquez S.L."/>
            <person name="Kruys A."/>
            <person name="Hutchinson M.I."/>
            <person name="Powell A.J."/>
            <person name="Barry K."/>
            <person name="Miller A.N."/>
            <person name="Grigoriev I.V."/>
            <person name="Debuchy R."/>
            <person name="Gladieux P."/>
            <person name="Thoren M.H."/>
            <person name="Johannesson H."/>
        </authorList>
    </citation>
    <scope>NUCLEOTIDE SEQUENCE</scope>
    <source>
        <strain evidence="1">CBS 118394</strain>
    </source>
</reference>
<name>A0AAE0IAX0_9PEZI</name>
<organism evidence="1 2">
    <name type="scientific">Apodospora peruviana</name>
    <dbReference type="NCBI Taxonomy" id="516989"/>
    <lineage>
        <taxon>Eukaryota</taxon>
        <taxon>Fungi</taxon>
        <taxon>Dikarya</taxon>
        <taxon>Ascomycota</taxon>
        <taxon>Pezizomycotina</taxon>
        <taxon>Sordariomycetes</taxon>
        <taxon>Sordariomycetidae</taxon>
        <taxon>Sordariales</taxon>
        <taxon>Lasiosphaeriaceae</taxon>
        <taxon>Apodospora</taxon>
    </lineage>
</organism>
<sequence length="93" mass="10112">MVPFLMSKSFLNLLFSCILYRPSVYSKTPFGTTLLSTVLMSPSYPFSYANFLFSAAVFALGILDNCGVGMTEEGGWRSCRGVGEGMTWAGGRT</sequence>
<proteinExistence type="predicted"/>
<comment type="caution">
    <text evidence="1">The sequence shown here is derived from an EMBL/GenBank/DDBJ whole genome shotgun (WGS) entry which is preliminary data.</text>
</comment>
<dbReference type="AlphaFoldDB" id="A0AAE0IAX0"/>
<dbReference type="EMBL" id="JAUEDM010000003">
    <property type="protein sequence ID" value="KAK3321772.1"/>
    <property type="molecule type" value="Genomic_DNA"/>
</dbReference>